<dbReference type="InterPro" id="IPR013216">
    <property type="entry name" value="Methyltransf_11"/>
</dbReference>
<feature type="signal peptide" evidence="1">
    <location>
        <begin position="1"/>
        <end position="21"/>
    </location>
</feature>
<evidence type="ECO:0000313" key="4">
    <source>
        <dbReference type="Proteomes" id="UP001161390"/>
    </source>
</evidence>
<reference evidence="3" key="2">
    <citation type="submission" date="2023-01" db="EMBL/GenBank/DDBJ databases">
        <title>Draft genome sequence of Algimonas porphyrae strain NBRC 108216.</title>
        <authorList>
            <person name="Sun Q."/>
            <person name="Mori K."/>
        </authorList>
    </citation>
    <scope>NUCLEOTIDE SEQUENCE</scope>
    <source>
        <strain evidence="3">NBRC 108216</strain>
    </source>
</reference>
<proteinExistence type="predicted"/>
<dbReference type="SUPFAM" id="SSF53335">
    <property type="entry name" value="S-adenosyl-L-methionine-dependent methyltransferases"/>
    <property type="match status" value="1"/>
</dbReference>
<dbReference type="InterPro" id="IPR016980">
    <property type="entry name" value="S-AdoMet-dep_MeTrfase_Alr7345"/>
</dbReference>
<dbReference type="GO" id="GO:0032259">
    <property type="term" value="P:methylation"/>
    <property type="evidence" value="ECO:0007669"/>
    <property type="project" value="UniProtKB-KW"/>
</dbReference>
<dbReference type="PIRSF" id="PIRSF031679">
    <property type="entry name" value="Mtase_Alr7345_prd"/>
    <property type="match status" value="1"/>
</dbReference>
<evidence type="ECO:0000259" key="2">
    <source>
        <dbReference type="Pfam" id="PF08241"/>
    </source>
</evidence>
<organism evidence="3 4">
    <name type="scientific">Algimonas porphyrae</name>
    <dbReference type="NCBI Taxonomy" id="1128113"/>
    <lineage>
        <taxon>Bacteria</taxon>
        <taxon>Pseudomonadati</taxon>
        <taxon>Pseudomonadota</taxon>
        <taxon>Alphaproteobacteria</taxon>
        <taxon>Maricaulales</taxon>
        <taxon>Robiginitomaculaceae</taxon>
        <taxon>Algimonas</taxon>
    </lineage>
</organism>
<dbReference type="EMBL" id="BSNJ01000005">
    <property type="protein sequence ID" value="GLQ21567.1"/>
    <property type="molecule type" value="Genomic_DNA"/>
</dbReference>
<dbReference type="Proteomes" id="UP001161390">
    <property type="component" value="Unassembled WGS sequence"/>
</dbReference>
<keyword evidence="3" id="KW-0489">Methyltransferase</keyword>
<accession>A0ABQ5V3D9</accession>
<feature type="chain" id="PRO_5047008387" evidence="1">
    <location>
        <begin position="22"/>
        <end position="299"/>
    </location>
</feature>
<dbReference type="PROSITE" id="PS51257">
    <property type="entry name" value="PROKAR_LIPOPROTEIN"/>
    <property type="match status" value="1"/>
</dbReference>
<dbReference type="Pfam" id="PF08241">
    <property type="entry name" value="Methyltransf_11"/>
    <property type="match status" value="1"/>
</dbReference>
<gene>
    <name evidence="3" type="ORF">GCM10007854_25220</name>
</gene>
<evidence type="ECO:0000313" key="3">
    <source>
        <dbReference type="EMBL" id="GLQ21567.1"/>
    </source>
</evidence>
<comment type="caution">
    <text evidence="3">The sequence shown here is derived from an EMBL/GenBank/DDBJ whole genome shotgun (WGS) entry which is preliminary data.</text>
</comment>
<dbReference type="GO" id="GO:0008168">
    <property type="term" value="F:methyltransferase activity"/>
    <property type="evidence" value="ECO:0007669"/>
    <property type="project" value="UniProtKB-KW"/>
</dbReference>
<dbReference type="RefSeq" id="WP_284373253.1">
    <property type="nucleotide sequence ID" value="NZ_BSNJ01000005.1"/>
</dbReference>
<dbReference type="Gene3D" id="3.40.50.150">
    <property type="entry name" value="Vaccinia Virus protein VP39"/>
    <property type="match status" value="1"/>
</dbReference>
<reference evidence="3" key="1">
    <citation type="journal article" date="2014" name="Int. J. Syst. Evol. Microbiol.">
        <title>Complete genome of a new Firmicutes species belonging to the dominant human colonic microbiota ('Ruminococcus bicirculans') reveals two chromosomes and a selective capacity to utilize plant glucans.</title>
        <authorList>
            <consortium name="NISC Comparative Sequencing Program"/>
            <person name="Wegmann U."/>
            <person name="Louis P."/>
            <person name="Goesmann A."/>
            <person name="Henrissat B."/>
            <person name="Duncan S.H."/>
            <person name="Flint H.J."/>
        </authorList>
    </citation>
    <scope>NUCLEOTIDE SEQUENCE</scope>
    <source>
        <strain evidence="3">NBRC 108216</strain>
    </source>
</reference>
<keyword evidence="1" id="KW-0732">Signal</keyword>
<protein>
    <submittedName>
        <fullName evidence="3">Methyltransferase</fullName>
    </submittedName>
</protein>
<keyword evidence="3" id="KW-0808">Transferase</keyword>
<name>A0ABQ5V3D9_9PROT</name>
<keyword evidence="4" id="KW-1185">Reference proteome</keyword>
<sequence>MKRLLLLSAMVLAACSGDAPADPATGASVAEMPAAEAPAVEARLTLADTIAHPRRADDAARDRFRNPAETLAFFDVGPGQTVAEIWPGWYTPIIAPYLADNEGTYVAVLFPEGLTEGLDNRVQAFKDRYADTDTFGTIEYGSFIGGAVNDEPVPTALSLADNSVDTILTFRNVHNWMGRGYAEEAFSEFYRALKPGGTLGVVEHRLPETRVQDPRGASGYVQESYMKALAADAGFEFVESSDVNANPLDTADHPMGVWTLPPRSRLPEPGSADANGFDSELYKNIGESDRATLKFRKPE</sequence>
<evidence type="ECO:0000256" key="1">
    <source>
        <dbReference type="SAM" id="SignalP"/>
    </source>
</evidence>
<dbReference type="InterPro" id="IPR029063">
    <property type="entry name" value="SAM-dependent_MTases_sf"/>
</dbReference>
<feature type="domain" description="Methyltransferase type 11" evidence="2">
    <location>
        <begin position="156"/>
        <end position="199"/>
    </location>
</feature>